<keyword evidence="3" id="KW-1185">Reference proteome</keyword>
<protein>
    <submittedName>
        <fullName evidence="2">TAR DNA binding protein</fullName>
    </submittedName>
</protein>
<comment type="caution">
    <text evidence="2">The sequence shown here is derived from an EMBL/GenBank/DDBJ whole genome shotgun (WGS) entry which is preliminary data.</text>
</comment>
<reference evidence="2 3" key="1">
    <citation type="journal article" date="2017" name="Gigascience">
        <title>Draft genome of the honey bee ectoparasitic mite, Tropilaelaps mercedesae, is shaped by the parasitic life history.</title>
        <authorList>
            <person name="Dong X."/>
            <person name="Armstrong S.D."/>
            <person name="Xia D."/>
            <person name="Makepeace B.L."/>
            <person name="Darby A.C."/>
            <person name="Kadowaki T."/>
        </authorList>
    </citation>
    <scope>NUCLEOTIDE SEQUENCE [LARGE SCALE GENOMIC DNA]</scope>
    <source>
        <strain evidence="2">Wuxi-XJTLU</strain>
    </source>
</reference>
<dbReference type="InParanoid" id="A0A1V9XEX2"/>
<feature type="domain" description="TAR DNA-binding protein 43 N-terminal" evidence="1">
    <location>
        <begin position="131"/>
        <end position="199"/>
    </location>
</feature>
<evidence type="ECO:0000313" key="2">
    <source>
        <dbReference type="EMBL" id="OQR71961.1"/>
    </source>
</evidence>
<organism evidence="2 3">
    <name type="scientific">Tropilaelaps mercedesae</name>
    <dbReference type="NCBI Taxonomy" id="418985"/>
    <lineage>
        <taxon>Eukaryota</taxon>
        <taxon>Metazoa</taxon>
        <taxon>Ecdysozoa</taxon>
        <taxon>Arthropoda</taxon>
        <taxon>Chelicerata</taxon>
        <taxon>Arachnida</taxon>
        <taxon>Acari</taxon>
        <taxon>Parasitiformes</taxon>
        <taxon>Mesostigmata</taxon>
        <taxon>Gamasina</taxon>
        <taxon>Dermanyssoidea</taxon>
        <taxon>Laelapidae</taxon>
        <taxon>Tropilaelaps</taxon>
    </lineage>
</organism>
<dbReference type="OrthoDB" id="2020831at2759"/>
<dbReference type="AlphaFoldDB" id="A0A1V9XEX2"/>
<name>A0A1V9XEX2_9ACAR</name>
<gene>
    <name evidence="2" type="ORF">BIW11_03873</name>
</gene>
<dbReference type="EMBL" id="MNPL01012968">
    <property type="protein sequence ID" value="OQR71961.1"/>
    <property type="molecule type" value="Genomic_DNA"/>
</dbReference>
<dbReference type="STRING" id="418985.A0A1V9XEX2"/>
<evidence type="ECO:0000313" key="3">
    <source>
        <dbReference type="Proteomes" id="UP000192247"/>
    </source>
</evidence>
<dbReference type="InterPro" id="IPR041105">
    <property type="entry name" value="TDP-43_N"/>
</dbReference>
<sequence>MLYVHVATCIARNSLEVCKPVTLIGKGKENIGLLGTACSKLTVYTERSRCRSMRRIPFTEFAFPNRASHRTRVIPPSFVRLNSPAPPFARRLAEWRSSCVDAVIAIDGGRLRPGGLRSERTKQAEKMSDVYIQVAEDEAEEPIELPGEPDGSLLLTTITAQFPNACGLKYRNPDTGAFRGVRLLEGRLHAPEGGWGARVSEMPPARFVVRARRTYEVHE</sequence>
<evidence type="ECO:0000259" key="1">
    <source>
        <dbReference type="Pfam" id="PF18694"/>
    </source>
</evidence>
<accession>A0A1V9XEX2</accession>
<dbReference type="Pfam" id="PF18694">
    <property type="entry name" value="TDP-43_N"/>
    <property type="match status" value="1"/>
</dbReference>
<dbReference type="Proteomes" id="UP000192247">
    <property type="component" value="Unassembled WGS sequence"/>
</dbReference>
<dbReference type="CDD" id="cd19609">
    <property type="entry name" value="NTD_TDP-43"/>
    <property type="match status" value="1"/>
</dbReference>
<proteinExistence type="predicted"/>